<dbReference type="EMBL" id="JBBPBN010000005">
    <property type="protein sequence ID" value="KAK9037030.1"/>
    <property type="molecule type" value="Genomic_DNA"/>
</dbReference>
<accession>A0ABR2THQ6</accession>
<comment type="subcellular location">
    <subcellularLocation>
        <location evidence="1">Membrane</location>
    </subcellularLocation>
</comment>
<reference evidence="5 6" key="1">
    <citation type="journal article" date="2024" name="G3 (Bethesda)">
        <title>Genome assembly of Hibiscus sabdariffa L. provides insights into metabolisms of medicinal natural products.</title>
        <authorList>
            <person name="Kim T."/>
        </authorList>
    </citation>
    <scope>NUCLEOTIDE SEQUENCE [LARGE SCALE GENOMIC DNA]</scope>
    <source>
        <strain evidence="5">TK-2024</strain>
        <tissue evidence="5">Old leaves</tissue>
    </source>
</reference>
<organism evidence="5 6">
    <name type="scientific">Hibiscus sabdariffa</name>
    <name type="common">roselle</name>
    <dbReference type="NCBI Taxonomy" id="183260"/>
    <lineage>
        <taxon>Eukaryota</taxon>
        <taxon>Viridiplantae</taxon>
        <taxon>Streptophyta</taxon>
        <taxon>Embryophyta</taxon>
        <taxon>Tracheophyta</taxon>
        <taxon>Spermatophyta</taxon>
        <taxon>Magnoliopsida</taxon>
        <taxon>eudicotyledons</taxon>
        <taxon>Gunneridae</taxon>
        <taxon>Pentapetalae</taxon>
        <taxon>rosids</taxon>
        <taxon>malvids</taxon>
        <taxon>Malvales</taxon>
        <taxon>Malvaceae</taxon>
        <taxon>Malvoideae</taxon>
        <taxon>Hibiscus</taxon>
    </lineage>
</organism>
<dbReference type="InterPro" id="IPR001245">
    <property type="entry name" value="Ser-Thr/Tyr_kinase_cat_dom"/>
</dbReference>
<proteinExistence type="predicted"/>
<evidence type="ECO:0000256" key="3">
    <source>
        <dbReference type="ARBA" id="ARBA00023136"/>
    </source>
</evidence>
<evidence type="ECO:0000259" key="4">
    <source>
        <dbReference type="Pfam" id="PF07714"/>
    </source>
</evidence>
<evidence type="ECO:0000313" key="5">
    <source>
        <dbReference type="EMBL" id="KAK9037030.1"/>
    </source>
</evidence>
<dbReference type="InterPro" id="IPR011009">
    <property type="entry name" value="Kinase-like_dom_sf"/>
</dbReference>
<keyword evidence="3" id="KW-0472">Membrane</keyword>
<keyword evidence="6" id="KW-1185">Reference proteome</keyword>
<evidence type="ECO:0000256" key="1">
    <source>
        <dbReference type="ARBA" id="ARBA00004370"/>
    </source>
</evidence>
<dbReference type="Gene3D" id="1.10.510.10">
    <property type="entry name" value="Transferase(Phosphotransferase) domain 1"/>
    <property type="match status" value="1"/>
</dbReference>
<gene>
    <name evidence="5" type="ORF">V6N11_021952</name>
</gene>
<comment type="caution">
    <text evidence="5">The sequence shown here is derived from an EMBL/GenBank/DDBJ whole genome shotgun (WGS) entry which is preliminary data.</text>
</comment>
<dbReference type="Pfam" id="PF07714">
    <property type="entry name" value="PK_Tyr_Ser-Thr"/>
    <property type="match status" value="1"/>
</dbReference>
<dbReference type="Proteomes" id="UP001396334">
    <property type="component" value="Unassembled WGS sequence"/>
</dbReference>
<keyword evidence="2" id="KW-0723">Serine/threonine-protein kinase</keyword>
<sequence length="131" mass="14389">MNDHGYFASVLSVFVGKLTDESDVYAFGIVLLEILLGRKPKKELAPAQCISIVTWAMPKLIDRSQLPNIVDPVIKDTMDLKHLYQVAVVAVLGTQPEPSYCTLITNVLHLPIPLVPMELGRTLRVGPSVVP</sequence>
<feature type="domain" description="Serine-threonine/tyrosine-protein kinase catalytic" evidence="4">
    <location>
        <begin position="14"/>
        <end position="69"/>
    </location>
</feature>
<evidence type="ECO:0000256" key="2">
    <source>
        <dbReference type="ARBA" id="ARBA00022527"/>
    </source>
</evidence>
<name>A0ABR2THQ6_9ROSI</name>
<dbReference type="PANTHER" id="PTHR47985:SF24">
    <property type="entry name" value="PROTEIN KINASE SUPERFAMILY PROTEIN"/>
    <property type="match status" value="1"/>
</dbReference>
<keyword evidence="2" id="KW-0808">Transferase</keyword>
<keyword evidence="2" id="KW-0418">Kinase</keyword>
<protein>
    <recommendedName>
        <fullName evidence="4">Serine-threonine/tyrosine-protein kinase catalytic domain-containing protein</fullName>
    </recommendedName>
</protein>
<dbReference type="PANTHER" id="PTHR47985">
    <property type="entry name" value="OS07G0668900 PROTEIN"/>
    <property type="match status" value="1"/>
</dbReference>
<evidence type="ECO:0000313" key="6">
    <source>
        <dbReference type="Proteomes" id="UP001396334"/>
    </source>
</evidence>
<dbReference type="SUPFAM" id="SSF56112">
    <property type="entry name" value="Protein kinase-like (PK-like)"/>
    <property type="match status" value="1"/>
</dbReference>